<dbReference type="Gene3D" id="3.50.30.50">
    <property type="entry name" value="Putative cyclase"/>
    <property type="match status" value="1"/>
</dbReference>
<dbReference type="OrthoDB" id="7108654at2759"/>
<dbReference type="Proteomes" id="UP000887116">
    <property type="component" value="Unassembled WGS sequence"/>
</dbReference>
<evidence type="ECO:0000313" key="4">
    <source>
        <dbReference type="Proteomes" id="UP000887116"/>
    </source>
</evidence>
<dbReference type="InterPro" id="IPR007325">
    <property type="entry name" value="KFase/CYL"/>
</dbReference>
<protein>
    <submittedName>
        <fullName evidence="3">KynB</fullName>
    </submittedName>
</protein>
<proteinExistence type="inferred from homology"/>
<reference evidence="3" key="1">
    <citation type="submission" date="2020-07" db="EMBL/GenBank/DDBJ databases">
        <title>Multicomponent nature underlies the extraordinary mechanical properties of spider dragline silk.</title>
        <authorList>
            <person name="Kono N."/>
            <person name="Nakamura H."/>
            <person name="Mori M."/>
            <person name="Yoshida Y."/>
            <person name="Ohtoshi R."/>
            <person name="Malay A.D."/>
            <person name="Moran D.A.P."/>
            <person name="Tomita M."/>
            <person name="Numata K."/>
            <person name="Arakawa K."/>
        </authorList>
    </citation>
    <scope>NUCLEOTIDE SEQUENCE</scope>
</reference>
<keyword evidence="4" id="KW-1185">Reference proteome</keyword>
<evidence type="ECO:0000256" key="1">
    <source>
        <dbReference type="ARBA" id="ARBA00007865"/>
    </source>
</evidence>
<comment type="caution">
    <text evidence="3">The sequence shown here is derived from an EMBL/GenBank/DDBJ whole genome shotgun (WGS) entry which is preliminary data.</text>
</comment>
<feature type="chain" id="PRO_5036443348" evidence="2">
    <location>
        <begin position="25"/>
        <end position="282"/>
    </location>
</feature>
<dbReference type="PANTHER" id="PTHR31118">
    <property type="entry name" value="CYCLASE-LIKE PROTEIN 2"/>
    <property type="match status" value="1"/>
</dbReference>
<name>A0A8X6JBC6_TRICU</name>
<gene>
    <name evidence="3" type="primary">NCL1_17134</name>
    <name evidence="3" type="ORF">TNCT_119591</name>
</gene>
<feature type="signal peptide" evidence="2">
    <location>
        <begin position="1"/>
        <end position="24"/>
    </location>
</feature>
<dbReference type="PANTHER" id="PTHR31118:SF12">
    <property type="entry name" value="CYCLASE-LIKE PROTEIN 2"/>
    <property type="match status" value="1"/>
</dbReference>
<keyword evidence="2" id="KW-0732">Signal</keyword>
<sequence>MLGEPKQTLEMAVLLLLLCSVASAAPLAKRMIDMTYTFDETTLNYPGMKKFELNTVQNGMTDEGFWLRYEEFSVGIHVGTHMDAPAHFSKNGITIDQIPISRLVAPAAVVDITAKAKANPDAEATVEDLLQWESITGQSLNETILLLRSGWGKRWGDREAFFGTAGDDPTQLHFPGLAPAAARWLVENRNVFGIGVDTLSFDHGPSLTKDVHQILLGHGLFGIENMANMEQLPIYGATLYVMPMKIGNASGAPTRVIATFPEVMFNYSTVSTAKDHESCFTI</sequence>
<dbReference type="SUPFAM" id="SSF102198">
    <property type="entry name" value="Putative cyclase"/>
    <property type="match status" value="1"/>
</dbReference>
<organism evidence="3 4">
    <name type="scientific">Trichonephila clavata</name>
    <name type="common">Joro spider</name>
    <name type="synonym">Nephila clavata</name>
    <dbReference type="NCBI Taxonomy" id="2740835"/>
    <lineage>
        <taxon>Eukaryota</taxon>
        <taxon>Metazoa</taxon>
        <taxon>Ecdysozoa</taxon>
        <taxon>Arthropoda</taxon>
        <taxon>Chelicerata</taxon>
        <taxon>Arachnida</taxon>
        <taxon>Araneae</taxon>
        <taxon>Araneomorphae</taxon>
        <taxon>Entelegynae</taxon>
        <taxon>Araneoidea</taxon>
        <taxon>Nephilidae</taxon>
        <taxon>Trichonephila</taxon>
    </lineage>
</organism>
<dbReference type="EMBL" id="BMAO01037570">
    <property type="protein sequence ID" value="GFR18668.1"/>
    <property type="molecule type" value="Genomic_DNA"/>
</dbReference>
<accession>A0A8X6JBC6</accession>
<dbReference type="Pfam" id="PF04199">
    <property type="entry name" value="Cyclase"/>
    <property type="match status" value="1"/>
</dbReference>
<dbReference type="GO" id="GO:0019441">
    <property type="term" value="P:L-tryptophan catabolic process to kynurenine"/>
    <property type="evidence" value="ECO:0007669"/>
    <property type="project" value="InterPro"/>
</dbReference>
<evidence type="ECO:0000313" key="3">
    <source>
        <dbReference type="EMBL" id="GFR18668.1"/>
    </source>
</evidence>
<dbReference type="GO" id="GO:0004061">
    <property type="term" value="F:arylformamidase activity"/>
    <property type="evidence" value="ECO:0007669"/>
    <property type="project" value="InterPro"/>
</dbReference>
<dbReference type="AlphaFoldDB" id="A0A8X6JBC6"/>
<comment type="similarity">
    <text evidence="1">Belongs to the Cyclase 1 superfamily.</text>
</comment>
<dbReference type="InterPro" id="IPR037175">
    <property type="entry name" value="KFase_sf"/>
</dbReference>
<evidence type="ECO:0000256" key="2">
    <source>
        <dbReference type="SAM" id="SignalP"/>
    </source>
</evidence>